<protein>
    <submittedName>
        <fullName evidence="2">Uncharacterized protein</fullName>
    </submittedName>
</protein>
<evidence type="ECO:0000313" key="3">
    <source>
        <dbReference type="Proteomes" id="UP000012313"/>
    </source>
</evidence>
<accession>N1WQC9</accession>
<keyword evidence="3" id="KW-1185">Reference proteome</keyword>
<evidence type="ECO:0000256" key="1">
    <source>
        <dbReference type="SAM" id="MobiDB-lite"/>
    </source>
</evidence>
<dbReference type="Proteomes" id="UP000012313">
    <property type="component" value="Unassembled WGS sequence"/>
</dbReference>
<dbReference type="EMBL" id="AOHC02000012">
    <property type="protein sequence ID" value="EMY79344.1"/>
    <property type="molecule type" value="Genomic_DNA"/>
</dbReference>
<evidence type="ECO:0000313" key="2">
    <source>
        <dbReference type="EMBL" id="EMY79344.1"/>
    </source>
</evidence>
<dbReference type="STRING" id="1218598.LEP1GSC060_2570"/>
<dbReference type="AlphaFoldDB" id="N1WQC9"/>
<comment type="caution">
    <text evidence="2">The sequence shown here is derived from an EMBL/GenBank/DDBJ whole genome shotgun (WGS) entry which is preliminary data.</text>
</comment>
<organism evidence="2 3">
    <name type="scientific">Leptospira weilii serovar Ranarum str. ICFT</name>
    <dbReference type="NCBI Taxonomy" id="1218598"/>
    <lineage>
        <taxon>Bacteria</taxon>
        <taxon>Pseudomonadati</taxon>
        <taxon>Spirochaetota</taxon>
        <taxon>Spirochaetia</taxon>
        <taxon>Leptospirales</taxon>
        <taxon>Leptospiraceae</taxon>
        <taxon>Leptospira</taxon>
    </lineage>
</organism>
<gene>
    <name evidence="2" type="ORF">LEP1GSC060_2570</name>
</gene>
<name>N1WQC9_9LEPT</name>
<feature type="region of interest" description="Disordered" evidence="1">
    <location>
        <begin position="1"/>
        <end position="22"/>
    </location>
</feature>
<proteinExistence type="predicted"/>
<sequence>MNGKKKVYRLNGSLNSPEEPNQHFRNKLSTHGRIGPEIPVQKETGLDQCRKEIYKKVVSISLTEFKKHFRIFDTKSFETN</sequence>
<reference evidence="2" key="1">
    <citation type="submission" date="2013-03" db="EMBL/GenBank/DDBJ databases">
        <authorList>
            <person name="Harkins D.M."/>
            <person name="Durkin A.S."/>
            <person name="Brinkac L.M."/>
            <person name="Haft D.H."/>
            <person name="Selengut J.D."/>
            <person name="Sanka R."/>
            <person name="DePew J."/>
            <person name="Purushe J."/>
            <person name="Hartskeerl R.A."/>
            <person name="Ahmed A."/>
            <person name="van der Linden H."/>
            <person name="Goris M.G.A."/>
            <person name="Vinetz J.M."/>
            <person name="Sutton G.G."/>
            <person name="Nierman W.C."/>
            <person name="Fouts D.E."/>
        </authorList>
    </citation>
    <scope>NUCLEOTIDE SEQUENCE [LARGE SCALE GENOMIC DNA]</scope>
    <source>
        <strain evidence="2">ICFT</strain>
    </source>
</reference>